<proteinExistence type="predicted"/>
<dbReference type="RefSeq" id="WP_207163175.1">
    <property type="nucleotide sequence ID" value="NZ_CP071382.1"/>
</dbReference>
<keyword evidence="2" id="KW-1185">Reference proteome</keyword>
<reference evidence="1 2" key="1">
    <citation type="submission" date="2021-03" db="EMBL/GenBank/DDBJ databases">
        <title>Geobacter metallireducens gen. nov. sp. nov., a microorganism capable of coupling the complete oxidation of organic compounds to the reduction of iron and other metals.</title>
        <authorList>
            <person name="Li Y."/>
        </authorList>
    </citation>
    <scope>NUCLEOTIDE SEQUENCE [LARGE SCALE GENOMIC DNA]</scope>
    <source>
        <strain evidence="1 2">Jerry-YX</strain>
    </source>
</reference>
<name>A0ABX7Q2V8_9BACT</name>
<sequence length="130" mass="14637">MAEKEITVMFYHQNHVRDNWKVNLDGVEAESFFTNLEEELSRAGVSLKRTRNDAFTIDINSYSDLLNAVRISSPEDGFGNVCIGHIIGQSPKLDLFDDIRRAVVRIAFAPETVPPEDHNRKVCHNCGCGC</sequence>
<evidence type="ECO:0000313" key="2">
    <source>
        <dbReference type="Proteomes" id="UP000663651"/>
    </source>
</evidence>
<organism evidence="1 2">
    <name type="scientific">Geobacter benzoatilyticus</name>
    <dbReference type="NCBI Taxonomy" id="2815309"/>
    <lineage>
        <taxon>Bacteria</taxon>
        <taxon>Pseudomonadati</taxon>
        <taxon>Thermodesulfobacteriota</taxon>
        <taxon>Desulfuromonadia</taxon>
        <taxon>Geobacterales</taxon>
        <taxon>Geobacteraceae</taxon>
        <taxon>Geobacter</taxon>
    </lineage>
</organism>
<dbReference type="Proteomes" id="UP000663651">
    <property type="component" value="Chromosome"/>
</dbReference>
<gene>
    <name evidence="1" type="ORF">JZM60_14785</name>
</gene>
<evidence type="ECO:0000313" key="1">
    <source>
        <dbReference type="EMBL" id="QSV45370.1"/>
    </source>
</evidence>
<protein>
    <submittedName>
        <fullName evidence="1">Uncharacterized protein</fullName>
    </submittedName>
</protein>
<accession>A0ABX7Q2V8</accession>
<dbReference type="EMBL" id="CP071382">
    <property type="protein sequence ID" value="QSV45370.1"/>
    <property type="molecule type" value="Genomic_DNA"/>
</dbReference>